<reference evidence="3" key="1">
    <citation type="submission" date="2021-01" db="EMBL/GenBank/DDBJ databases">
        <authorList>
            <person name="Corre E."/>
            <person name="Pelletier E."/>
            <person name="Niang G."/>
            <person name="Scheremetjew M."/>
            <person name="Finn R."/>
            <person name="Kale V."/>
            <person name="Holt S."/>
            <person name="Cochrane G."/>
            <person name="Meng A."/>
            <person name="Brown T."/>
            <person name="Cohen L."/>
        </authorList>
    </citation>
    <scope>NUCLEOTIDE SEQUENCE</scope>
    <source>
        <strain evidence="3">CCMP1243</strain>
    </source>
</reference>
<feature type="domain" description="Rhodanese" evidence="2">
    <location>
        <begin position="1"/>
        <end position="36"/>
    </location>
</feature>
<evidence type="ECO:0000313" key="3">
    <source>
        <dbReference type="EMBL" id="CAD9665119.1"/>
    </source>
</evidence>
<dbReference type="SUPFAM" id="SSF52821">
    <property type="entry name" value="Rhodanese/Cell cycle control phosphatase"/>
    <property type="match status" value="1"/>
</dbReference>
<dbReference type="EMBL" id="HBHJ01003676">
    <property type="protein sequence ID" value="CAD9665119.1"/>
    <property type="molecule type" value="Transcribed_RNA"/>
</dbReference>
<dbReference type="InterPro" id="IPR058840">
    <property type="entry name" value="AAA_SelU"/>
</dbReference>
<dbReference type="Gene3D" id="3.40.250.10">
    <property type="entry name" value="Rhodanese-like domain"/>
    <property type="match status" value="1"/>
</dbReference>
<dbReference type="GO" id="GO:0043828">
    <property type="term" value="F:tRNA 2-selenouridine synthase activity"/>
    <property type="evidence" value="ECO:0007669"/>
    <property type="project" value="InterPro"/>
</dbReference>
<evidence type="ECO:0000259" key="2">
    <source>
        <dbReference type="PROSITE" id="PS50206"/>
    </source>
</evidence>
<keyword evidence="1" id="KW-0711">Selenium</keyword>
<dbReference type="PROSITE" id="PS50206">
    <property type="entry name" value="RHODANESE_3"/>
    <property type="match status" value="1"/>
</dbReference>
<name>A0A7S2RBH9_9STRA</name>
<dbReference type="InterPro" id="IPR027417">
    <property type="entry name" value="P-loop_NTPase"/>
</dbReference>
<dbReference type="InterPro" id="IPR036873">
    <property type="entry name" value="Rhodanese-like_dom_sf"/>
</dbReference>
<accession>A0A7S2RBH9</accession>
<dbReference type="GO" id="GO:0002098">
    <property type="term" value="P:tRNA wobble uridine modification"/>
    <property type="evidence" value="ECO:0007669"/>
    <property type="project" value="InterPro"/>
</dbReference>
<dbReference type="Pfam" id="PF26341">
    <property type="entry name" value="AAA_SelU"/>
    <property type="match status" value="1"/>
</dbReference>
<dbReference type="AlphaFoldDB" id="A0A7S2RBH9"/>
<proteinExistence type="predicted"/>
<gene>
    <name evidence="3" type="ORF">RMAR1173_LOCUS2355</name>
</gene>
<dbReference type="PANTHER" id="PTHR30401:SF0">
    <property type="entry name" value="TRNA 2-SELENOURIDINE SYNTHASE"/>
    <property type="match status" value="1"/>
</dbReference>
<protein>
    <recommendedName>
        <fullName evidence="2">Rhodanese domain-containing protein</fullName>
    </recommendedName>
</protein>
<dbReference type="SUPFAM" id="SSF52540">
    <property type="entry name" value="P-loop containing nucleoside triphosphate hydrolases"/>
    <property type="match status" value="1"/>
</dbReference>
<dbReference type="InterPro" id="IPR001763">
    <property type="entry name" value="Rhodanese-like_dom"/>
</dbReference>
<organism evidence="3">
    <name type="scientific">Rhizochromulina marina</name>
    <dbReference type="NCBI Taxonomy" id="1034831"/>
    <lineage>
        <taxon>Eukaryota</taxon>
        <taxon>Sar</taxon>
        <taxon>Stramenopiles</taxon>
        <taxon>Ochrophyta</taxon>
        <taxon>Dictyochophyceae</taxon>
        <taxon>Rhizochromulinales</taxon>
        <taxon>Rhizochromulina</taxon>
    </lineage>
</organism>
<dbReference type="PANTHER" id="PTHR30401">
    <property type="entry name" value="TRNA 2-SELENOURIDINE SYNTHASE"/>
    <property type="match status" value="1"/>
</dbReference>
<evidence type="ECO:0000256" key="1">
    <source>
        <dbReference type="ARBA" id="ARBA00023266"/>
    </source>
</evidence>
<dbReference type="InterPro" id="IPR017582">
    <property type="entry name" value="SelU"/>
</dbReference>
<sequence>MRSCSVAWLLKQAGYEVFVLDGGYKAFREWALTSAWTSRKLKMCMISGRTGCGKTRILDSLRDSLGQQVLDLEGLANHAGSTFGWVSRPPQPTSEQFGNQCAVEWRCLNSSHWVFVEDEAANVGKCSVPPELFSLMRQAPLVVNVVVPLRLRLDLLVEEYGGEEAQADEEWKPRMIESIVRMNRRLSDERVKEAVKALDSGDCRSVAKMFLAYYDKLYDKHLVNATGTGRGVGQRPGEIVNVEVPEEVPVFDTLAHATSVLQLVRGFSKRTSLSTDRAEKIVSFT</sequence>